<comment type="pathway">
    <text evidence="1 8 9">Sulfur metabolism; glutathione biosynthesis; glutathione from L-cysteine and L-glutamate: step 1/2.</text>
</comment>
<feature type="domain" description="Glutamate--cysteine ligase" evidence="10">
    <location>
        <begin position="9"/>
        <end position="384"/>
    </location>
</feature>
<protein>
    <recommendedName>
        <fullName evidence="8">Glutamate--cysteine ligase</fullName>
        <ecNumber evidence="8">6.3.2.2</ecNumber>
    </recommendedName>
    <alternativeName>
        <fullName evidence="8">Gamma-ECS</fullName>
        <shortName evidence="8">GCS</shortName>
    </alternativeName>
    <alternativeName>
        <fullName evidence="8">Gamma-glutamylcysteine synthetase</fullName>
    </alternativeName>
</protein>
<comment type="caution">
    <text evidence="11">The sequence shown here is derived from an EMBL/GenBank/DDBJ whole genome shotgun (WGS) entry which is preliminary data.</text>
</comment>
<dbReference type="NCBIfam" id="TIGR01434">
    <property type="entry name" value="glu_cys_ligase"/>
    <property type="match status" value="1"/>
</dbReference>
<dbReference type="InterPro" id="IPR007370">
    <property type="entry name" value="Glu_cys_ligase"/>
</dbReference>
<reference evidence="12" key="1">
    <citation type="journal article" date="2019" name="Int. J. Syst. Evol. Microbiol.">
        <title>The Global Catalogue of Microorganisms (GCM) 10K type strain sequencing project: providing services to taxonomists for standard genome sequencing and annotation.</title>
        <authorList>
            <consortium name="The Broad Institute Genomics Platform"/>
            <consortium name="The Broad Institute Genome Sequencing Center for Infectious Disease"/>
            <person name="Wu L."/>
            <person name="Ma J."/>
        </authorList>
    </citation>
    <scope>NUCLEOTIDE SEQUENCE [LARGE SCALE GENOMIC DNA]</scope>
    <source>
        <strain evidence="12">JCM 17805</strain>
    </source>
</reference>
<dbReference type="Proteomes" id="UP001500604">
    <property type="component" value="Unassembled WGS sequence"/>
</dbReference>
<dbReference type="SUPFAM" id="SSF55931">
    <property type="entry name" value="Glutamine synthetase/guanido kinase"/>
    <property type="match status" value="1"/>
</dbReference>
<dbReference type="Pfam" id="PF04262">
    <property type="entry name" value="Glu_cys_ligase"/>
    <property type="match status" value="1"/>
</dbReference>
<sequence>MSQIFERRLQALQKAEHHHCLRQIRHGIEKEGLRVTADSHLSQTRHPERVGATLTHPYITTDYSEALLEFITPVYQDIGATLTFLEELHSFTLKKMDPSESIWGSSMPPVLEGDEHIPVAWYGTSNIGQMKHVYRQGLAHRYGKAMQTIAGIHYNFSLPGTFWSLLQTLANDSRELVDYQSEGYFALIRNFRRYSWLLMYLFGASPAMDRCFLDQHPDASLPLESGGDNTRLMPWATSLRMSDLGYTNNAQSSLNICYNNLNDYVESLWQAIHTPYAEYEKIGLKKDGEYLQLNTNLLQIENEYYSPIRPKRVTRSGEKPVVALRERGVEYIEVRCLDLNPFLPVGIDAVQARFLDVFLVYCALQESPAIEEAECKAIARNFEKTVNEGRRPGLMLEQLGQSITLTDWGLELLDQLEPVAALMDSIHGTGDFSMCIRQQRRKLNNSERTPSAQVLNTLSKHNHSFIEMSQELAEIQSDYFRQIPLSQSRMEYFSELAQQSLHDQQAIEAVDTIDFDTFLAQYFAD</sequence>
<dbReference type="Gene3D" id="3.30.590.20">
    <property type="match status" value="1"/>
</dbReference>
<dbReference type="InterPro" id="IPR006334">
    <property type="entry name" value="Glut_cys_ligase"/>
</dbReference>
<dbReference type="GO" id="GO:0016874">
    <property type="term" value="F:ligase activity"/>
    <property type="evidence" value="ECO:0007669"/>
    <property type="project" value="UniProtKB-KW"/>
</dbReference>
<evidence type="ECO:0000256" key="5">
    <source>
        <dbReference type="ARBA" id="ARBA00022741"/>
    </source>
</evidence>
<keyword evidence="12" id="KW-1185">Reference proteome</keyword>
<keyword evidence="4 8" id="KW-0317">Glutathione biosynthesis</keyword>
<evidence type="ECO:0000256" key="4">
    <source>
        <dbReference type="ARBA" id="ARBA00022684"/>
    </source>
</evidence>
<dbReference type="HAMAP" id="MF_00578">
    <property type="entry name" value="Glu_cys_ligase"/>
    <property type="match status" value="1"/>
</dbReference>
<evidence type="ECO:0000256" key="7">
    <source>
        <dbReference type="ARBA" id="ARBA00048819"/>
    </source>
</evidence>
<dbReference type="EC" id="6.3.2.2" evidence="8"/>
<evidence type="ECO:0000256" key="9">
    <source>
        <dbReference type="RuleBase" id="RU004391"/>
    </source>
</evidence>
<dbReference type="PANTHER" id="PTHR38761">
    <property type="entry name" value="GLUTAMATE--CYSTEINE LIGASE"/>
    <property type="match status" value="1"/>
</dbReference>
<proteinExistence type="inferred from homology"/>
<keyword evidence="5 8" id="KW-0547">Nucleotide-binding</keyword>
<evidence type="ECO:0000256" key="8">
    <source>
        <dbReference type="HAMAP-Rule" id="MF_00578"/>
    </source>
</evidence>
<comment type="catalytic activity">
    <reaction evidence="7 8 9">
        <text>L-cysteine + L-glutamate + ATP = gamma-L-glutamyl-L-cysteine + ADP + phosphate + H(+)</text>
        <dbReference type="Rhea" id="RHEA:13285"/>
        <dbReference type="ChEBI" id="CHEBI:15378"/>
        <dbReference type="ChEBI" id="CHEBI:29985"/>
        <dbReference type="ChEBI" id="CHEBI:30616"/>
        <dbReference type="ChEBI" id="CHEBI:35235"/>
        <dbReference type="ChEBI" id="CHEBI:43474"/>
        <dbReference type="ChEBI" id="CHEBI:58173"/>
        <dbReference type="ChEBI" id="CHEBI:456216"/>
        <dbReference type="EC" id="6.3.2.2"/>
    </reaction>
</comment>
<name>A0ABP8V4F7_9GAMM</name>
<accession>A0ABP8V4F7</accession>
<evidence type="ECO:0000256" key="3">
    <source>
        <dbReference type="ARBA" id="ARBA00022598"/>
    </source>
</evidence>
<dbReference type="InterPro" id="IPR014746">
    <property type="entry name" value="Gln_synth/guanido_kin_cat_dom"/>
</dbReference>
<gene>
    <name evidence="8 11" type="primary">gshA</name>
    <name evidence="11" type="ORF">GCM10023116_27170</name>
</gene>
<dbReference type="PANTHER" id="PTHR38761:SF1">
    <property type="entry name" value="GLUTAMATE--CYSTEINE LIGASE"/>
    <property type="match status" value="1"/>
</dbReference>
<evidence type="ECO:0000256" key="6">
    <source>
        <dbReference type="ARBA" id="ARBA00022840"/>
    </source>
</evidence>
<dbReference type="RefSeq" id="WP_345196612.1">
    <property type="nucleotide sequence ID" value="NZ_BAABFL010000395.1"/>
</dbReference>
<dbReference type="EMBL" id="BAABFL010000395">
    <property type="protein sequence ID" value="GAA4650434.1"/>
    <property type="molecule type" value="Genomic_DNA"/>
</dbReference>
<evidence type="ECO:0000256" key="1">
    <source>
        <dbReference type="ARBA" id="ARBA00005006"/>
    </source>
</evidence>
<organism evidence="11 12">
    <name type="scientific">Kistimonas scapharcae</name>
    <dbReference type="NCBI Taxonomy" id="1036133"/>
    <lineage>
        <taxon>Bacteria</taxon>
        <taxon>Pseudomonadati</taxon>
        <taxon>Pseudomonadota</taxon>
        <taxon>Gammaproteobacteria</taxon>
        <taxon>Oceanospirillales</taxon>
        <taxon>Endozoicomonadaceae</taxon>
        <taxon>Kistimonas</taxon>
    </lineage>
</organism>
<evidence type="ECO:0000256" key="2">
    <source>
        <dbReference type="ARBA" id="ARBA00008772"/>
    </source>
</evidence>
<keyword evidence="3 8" id="KW-0436">Ligase</keyword>
<keyword evidence="6 8" id="KW-0067">ATP-binding</keyword>
<evidence type="ECO:0000313" key="12">
    <source>
        <dbReference type="Proteomes" id="UP001500604"/>
    </source>
</evidence>
<evidence type="ECO:0000259" key="10">
    <source>
        <dbReference type="Pfam" id="PF04262"/>
    </source>
</evidence>
<evidence type="ECO:0000313" key="11">
    <source>
        <dbReference type="EMBL" id="GAA4650434.1"/>
    </source>
</evidence>
<comment type="similarity">
    <text evidence="2 8">Belongs to the glutamate--cysteine ligase type 1 family. Type 1 subfamily.</text>
</comment>